<dbReference type="EMBL" id="VMRG01000004">
    <property type="protein sequence ID" value="KAA6230383.1"/>
    <property type="molecule type" value="Genomic_DNA"/>
</dbReference>
<sequence length="245" mass="27959">MLEHVKEQLVALKLHGMAEALEMQIRTPFAADMDFTERLQLMVQQEKSFRESRKLTTLLRQARLRYPEACIEELHVAPQRGISKATVMELARNEWIKHHRNLIITGPTGVGKTWLACAFGVAACRAGISTGYVRLSRLLHDLGIGRADGSYRKQLEKLSRTQLLIIDDWGMSPLTDAGKRDILEILEDRHNVQSTVISTQYPVSEWHRLIDDPTLADAICDRLIHNAYQLTLKGESMRKMMAKME</sequence>
<evidence type="ECO:0000313" key="6">
    <source>
        <dbReference type="EMBL" id="KAA6232301.1"/>
    </source>
</evidence>
<comment type="caution">
    <text evidence="9">The sequence shown here is derived from an EMBL/GenBank/DDBJ whole genome shotgun (WGS) entry which is preliminary data.</text>
</comment>
<evidence type="ECO:0000313" key="12">
    <source>
        <dbReference type="Proteomes" id="UP000489351"/>
    </source>
</evidence>
<dbReference type="InterPro" id="IPR028350">
    <property type="entry name" value="DNAC/IstB-like"/>
</dbReference>
<dbReference type="PIRSF" id="PIRSF003073">
    <property type="entry name" value="DNAC_TnpB_IstB"/>
    <property type="match status" value="1"/>
</dbReference>
<organism evidence="9 11">
    <name type="scientific">Chlorobium phaeovibrioides</name>
    <dbReference type="NCBI Taxonomy" id="1094"/>
    <lineage>
        <taxon>Bacteria</taxon>
        <taxon>Pseudomonadati</taxon>
        <taxon>Chlorobiota</taxon>
        <taxon>Chlorobiia</taxon>
        <taxon>Chlorobiales</taxon>
        <taxon>Chlorobiaceae</taxon>
        <taxon>Chlorobium/Pelodictyon group</taxon>
        <taxon>Chlorobium</taxon>
    </lineage>
</organism>
<evidence type="ECO:0000313" key="9">
    <source>
        <dbReference type="EMBL" id="KAA6233075.1"/>
    </source>
</evidence>
<evidence type="ECO:0000259" key="3">
    <source>
        <dbReference type="Pfam" id="PF01695"/>
    </source>
</evidence>
<dbReference type="SUPFAM" id="SSF52540">
    <property type="entry name" value="P-loop containing nucleoside triphosphate hydrolases"/>
    <property type="match status" value="1"/>
</dbReference>
<accession>A0A5M8IF69</accession>
<dbReference type="Proteomes" id="UP000327458">
    <property type="component" value="Plasmid pl2"/>
</dbReference>
<dbReference type="EMBL" id="WUBZ01000134">
    <property type="protein sequence ID" value="MWV55361.1"/>
    <property type="molecule type" value="Genomic_DNA"/>
</dbReference>
<evidence type="ECO:0000313" key="4">
    <source>
        <dbReference type="EMBL" id="KAA6230383.1"/>
    </source>
</evidence>
<dbReference type="CDD" id="cd00009">
    <property type="entry name" value="AAA"/>
    <property type="match status" value="1"/>
</dbReference>
<dbReference type="Gene3D" id="3.40.50.300">
    <property type="entry name" value="P-loop containing nucleotide triphosphate hydrolases"/>
    <property type="match status" value="1"/>
</dbReference>
<evidence type="ECO:0000313" key="7">
    <source>
        <dbReference type="EMBL" id="KAA6232505.1"/>
    </source>
</evidence>
<dbReference type="PANTHER" id="PTHR30050">
    <property type="entry name" value="CHROMOSOMAL REPLICATION INITIATOR PROTEIN DNAA"/>
    <property type="match status" value="1"/>
</dbReference>
<reference evidence="10 12" key="2">
    <citation type="submission" date="2019-11" db="EMBL/GenBank/DDBJ databases">
        <title>Green- and brown-colored morphotypes of Chlorobia in the stratified aquatic ecosystems of Kandalaksha Gulf (White Sea): A model for study of the accessory genome evolution.</title>
        <authorList>
            <person name="Grouzdev D.S."/>
        </authorList>
    </citation>
    <scope>NUCLEOTIDE SEQUENCE [LARGE SCALE GENOMIC DNA]</scope>
    <source>
        <strain evidence="10 12">ZM</strain>
    </source>
</reference>
<keyword evidence="1" id="KW-0547">Nucleotide-binding</keyword>
<evidence type="ECO:0000313" key="5">
    <source>
        <dbReference type="EMBL" id="KAA6231739.1"/>
    </source>
</evidence>
<protein>
    <submittedName>
        <fullName evidence="9">AAA family ATPase</fullName>
    </submittedName>
</protein>
<evidence type="ECO:0000313" key="10">
    <source>
        <dbReference type="EMBL" id="MWV55361.1"/>
    </source>
</evidence>
<dbReference type="EMBL" id="VMRG01000001">
    <property type="protein sequence ID" value="KAA6232578.1"/>
    <property type="molecule type" value="Genomic_DNA"/>
</dbReference>
<dbReference type="GO" id="GO:0005524">
    <property type="term" value="F:ATP binding"/>
    <property type="evidence" value="ECO:0007669"/>
    <property type="project" value="UniProtKB-KW"/>
</dbReference>
<evidence type="ECO:0000256" key="1">
    <source>
        <dbReference type="ARBA" id="ARBA00022741"/>
    </source>
</evidence>
<dbReference type="RefSeq" id="WP_151418980.1">
    <property type="nucleotide sequence ID" value="NZ_CM018434.1"/>
</dbReference>
<dbReference type="InterPro" id="IPR002611">
    <property type="entry name" value="IstB_ATP-bd"/>
</dbReference>
<dbReference type="AlphaFoldDB" id="A0A5M8IF69"/>
<dbReference type="EMBL" id="VMRG01000001">
    <property type="protein sequence ID" value="KAA6231739.1"/>
    <property type="molecule type" value="Genomic_DNA"/>
</dbReference>
<dbReference type="Pfam" id="PF01695">
    <property type="entry name" value="IstB_IS21"/>
    <property type="match status" value="1"/>
</dbReference>
<dbReference type="GO" id="GO:0006260">
    <property type="term" value="P:DNA replication"/>
    <property type="evidence" value="ECO:0007669"/>
    <property type="project" value="TreeGrafter"/>
</dbReference>
<keyword evidence="4" id="KW-0614">Plasmid</keyword>
<dbReference type="PANTHER" id="PTHR30050:SF4">
    <property type="entry name" value="ATP-BINDING PROTEIN RV3427C IN INSERTION SEQUENCE-RELATED"/>
    <property type="match status" value="1"/>
</dbReference>
<dbReference type="NCBIfam" id="NF038214">
    <property type="entry name" value="IS21_help_AAA"/>
    <property type="match status" value="1"/>
</dbReference>
<dbReference type="EMBL" id="VMRG01000001">
    <property type="protein sequence ID" value="KAA6233075.1"/>
    <property type="molecule type" value="Genomic_DNA"/>
</dbReference>
<proteinExistence type="predicted"/>
<dbReference type="EMBL" id="VMRG01000001">
    <property type="protein sequence ID" value="KAA6232301.1"/>
    <property type="molecule type" value="Genomic_DNA"/>
</dbReference>
<feature type="domain" description="IstB-like ATP-binding" evidence="3">
    <location>
        <begin position="8"/>
        <end position="240"/>
    </location>
</feature>
<evidence type="ECO:0000256" key="2">
    <source>
        <dbReference type="ARBA" id="ARBA00022840"/>
    </source>
</evidence>
<evidence type="ECO:0000313" key="8">
    <source>
        <dbReference type="EMBL" id="KAA6232578.1"/>
    </source>
</evidence>
<reference evidence="9 11" key="1">
    <citation type="submission" date="2019-07" db="EMBL/GenBank/DDBJ databases">
        <title>Draft genome Sequence of Chlorobium phaeovibrioides sp. strain PhvTcv-s14, from the Phylum Chlorobi.</title>
        <authorList>
            <person name="Babenko V."/>
            <person name="Boldyreva D."/>
            <person name="Kanygina A."/>
            <person name="Selezneva O."/>
            <person name="Akopiyan T."/>
            <person name="Lunina O."/>
        </authorList>
    </citation>
    <scope>NUCLEOTIDE SEQUENCE [LARGE SCALE GENOMIC DNA]</scope>
    <source>
        <strain evidence="9 11">GrTcv12</strain>
        <plasmid evidence="4">pl2</plasmid>
    </source>
</reference>
<evidence type="ECO:0000313" key="11">
    <source>
        <dbReference type="Proteomes" id="UP000327458"/>
    </source>
</evidence>
<dbReference type="EMBL" id="VMRG01000001">
    <property type="protein sequence ID" value="KAA6232505.1"/>
    <property type="molecule type" value="Genomic_DNA"/>
</dbReference>
<keyword evidence="12" id="KW-1185">Reference proteome</keyword>
<name>A0A5M8IF69_CHLPH</name>
<gene>
    <name evidence="5" type="ORF">FP507_00400</name>
    <name evidence="6" type="ORF">FP507_03735</name>
    <name evidence="7" type="ORF">FP507_04960</name>
    <name evidence="8" type="ORF">FP507_05410</name>
    <name evidence="9" type="ORF">FP507_08480</name>
    <name evidence="4" type="ORF">FP507_10985</name>
    <name evidence="10" type="ORF">GJ685_09940</name>
</gene>
<dbReference type="InterPro" id="IPR047661">
    <property type="entry name" value="IstB"/>
</dbReference>
<dbReference type="InterPro" id="IPR027417">
    <property type="entry name" value="P-loop_NTPase"/>
</dbReference>
<dbReference type="Proteomes" id="UP000489351">
    <property type="component" value="Unassembled WGS sequence"/>
</dbReference>
<keyword evidence="2" id="KW-0067">ATP-binding</keyword>
<geneLocation type="plasmid" evidence="4">
    <name>pl2</name>
</geneLocation>